<dbReference type="NCBIfam" id="TIGR00392">
    <property type="entry name" value="ileS"/>
    <property type="match status" value="1"/>
</dbReference>
<dbReference type="Pfam" id="PF00133">
    <property type="entry name" value="tRNA-synt_1"/>
    <property type="match status" value="1"/>
</dbReference>
<dbReference type="GO" id="GO:0002161">
    <property type="term" value="F:aminoacyl-tRNA deacylase activity"/>
    <property type="evidence" value="ECO:0007669"/>
    <property type="project" value="InterPro"/>
</dbReference>
<dbReference type="Gene3D" id="1.10.10.830">
    <property type="entry name" value="Ile-tRNA synthetase CP2 domain-like"/>
    <property type="match status" value="1"/>
</dbReference>
<dbReference type="EC" id="6.1.1.5" evidence="10"/>
<keyword evidence="2 10" id="KW-0963">Cytoplasm</keyword>
<feature type="binding site" evidence="10">
    <location>
        <position position="920"/>
    </location>
    <ligand>
        <name>Zn(2+)</name>
        <dbReference type="ChEBI" id="CHEBI:29105"/>
    </ligand>
</feature>
<feature type="binding site" evidence="10">
    <location>
        <position position="558"/>
    </location>
    <ligand>
        <name>L-isoleucyl-5'-AMP</name>
        <dbReference type="ChEBI" id="CHEBI:178002"/>
    </ligand>
</feature>
<evidence type="ECO:0000313" key="15">
    <source>
        <dbReference type="Proteomes" id="UP000184148"/>
    </source>
</evidence>
<dbReference type="SUPFAM" id="SSF47323">
    <property type="entry name" value="Anticodon-binding domain of a subclass of class I aminoacyl-tRNA synthetases"/>
    <property type="match status" value="1"/>
</dbReference>
<dbReference type="InterPro" id="IPR033708">
    <property type="entry name" value="Anticodon_Ile_BEm"/>
</dbReference>
<dbReference type="PANTHER" id="PTHR42765">
    <property type="entry name" value="SOLEUCYL-TRNA SYNTHETASE"/>
    <property type="match status" value="1"/>
</dbReference>
<feature type="domain" description="Aminoacyl-tRNA synthetase class Ia" evidence="11">
    <location>
        <begin position="27"/>
        <end position="637"/>
    </location>
</feature>
<dbReference type="InterPro" id="IPR002300">
    <property type="entry name" value="aa-tRNA-synth_Ia"/>
</dbReference>
<dbReference type="GO" id="GO:0000049">
    <property type="term" value="F:tRNA binding"/>
    <property type="evidence" value="ECO:0007669"/>
    <property type="project" value="InterPro"/>
</dbReference>
<evidence type="ECO:0000259" key="13">
    <source>
        <dbReference type="Pfam" id="PF08264"/>
    </source>
</evidence>
<keyword evidence="10" id="KW-0479">Metal-binding</keyword>
<evidence type="ECO:0000256" key="7">
    <source>
        <dbReference type="ARBA" id="ARBA00023146"/>
    </source>
</evidence>
<evidence type="ECO:0000313" key="14">
    <source>
        <dbReference type="EMBL" id="SHE56770.1"/>
    </source>
</evidence>
<feature type="domain" description="Zinc finger FPG/IleRS-type" evidence="12">
    <location>
        <begin position="896"/>
        <end position="922"/>
    </location>
</feature>
<gene>
    <name evidence="10" type="primary">ileS</name>
    <name evidence="14" type="ORF">SAMN02745133_00661</name>
</gene>
<dbReference type="HAMAP" id="MF_02002">
    <property type="entry name" value="Ile_tRNA_synth_type1"/>
    <property type="match status" value="1"/>
</dbReference>
<feature type="domain" description="Methionyl/Valyl/Leucyl/Isoleucyl-tRNA synthetase anticodon-binding" evidence="13">
    <location>
        <begin position="682"/>
        <end position="836"/>
    </location>
</feature>
<evidence type="ECO:0000256" key="3">
    <source>
        <dbReference type="ARBA" id="ARBA00022598"/>
    </source>
</evidence>
<dbReference type="InterPro" id="IPR010663">
    <property type="entry name" value="Znf_FPG/IleRS"/>
</dbReference>
<evidence type="ECO:0000259" key="11">
    <source>
        <dbReference type="Pfam" id="PF00133"/>
    </source>
</evidence>
<feature type="short sequence motif" description="'KMSKS' region" evidence="10">
    <location>
        <begin position="599"/>
        <end position="603"/>
    </location>
</feature>
<dbReference type="FunFam" id="3.40.50.620:FF:000305">
    <property type="entry name" value="Isoleucine--tRNA ligase"/>
    <property type="match status" value="1"/>
</dbReference>
<dbReference type="SUPFAM" id="SSF52374">
    <property type="entry name" value="Nucleotidylyl transferase"/>
    <property type="match status" value="1"/>
</dbReference>
<keyword evidence="7 10" id="KW-0030">Aminoacyl-tRNA synthetase</keyword>
<dbReference type="GO" id="GO:0004822">
    <property type="term" value="F:isoleucine-tRNA ligase activity"/>
    <property type="evidence" value="ECO:0007669"/>
    <property type="project" value="UniProtKB-UniRule"/>
</dbReference>
<organism evidence="14 15">
    <name type="scientific">Desulforamulus putei DSM 12395</name>
    <dbReference type="NCBI Taxonomy" id="1121429"/>
    <lineage>
        <taxon>Bacteria</taxon>
        <taxon>Bacillati</taxon>
        <taxon>Bacillota</taxon>
        <taxon>Clostridia</taxon>
        <taxon>Eubacteriales</taxon>
        <taxon>Peptococcaceae</taxon>
        <taxon>Desulforamulus</taxon>
    </lineage>
</organism>
<dbReference type="GO" id="GO:0005829">
    <property type="term" value="C:cytosol"/>
    <property type="evidence" value="ECO:0007669"/>
    <property type="project" value="TreeGrafter"/>
</dbReference>
<dbReference type="PRINTS" id="PR00984">
    <property type="entry name" value="TRNASYNTHILE"/>
</dbReference>
<reference evidence="15" key="1">
    <citation type="submission" date="2016-11" db="EMBL/GenBank/DDBJ databases">
        <authorList>
            <person name="Varghese N."/>
            <person name="Submissions S."/>
        </authorList>
    </citation>
    <scope>NUCLEOTIDE SEQUENCE [LARGE SCALE GENOMIC DNA]</scope>
    <source>
        <strain evidence="15">DSM 12395</strain>
    </source>
</reference>
<dbReference type="OrthoDB" id="9810365at2"/>
<evidence type="ECO:0000256" key="9">
    <source>
        <dbReference type="ARBA" id="ARBA00048359"/>
    </source>
</evidence>
<dbReference type="AlphaFoldDB" id="A0A1M4UJM7"/>
<keyword evidence="4 10" id="KW-0547">Nucleotide-binding</keyword>
<keyword evidence="3 10" id="KW-0436">Ligase</keyword>
<dbReference type="FunFam" id="3.40.50.620:FF:000152">
    <property type="entry name" value="Isoleucine--tRNA ligase"/>
    <property type="match status" value="1"/>
</dbReference>
<dbReference type="CDD" id="cd07960">
    <property type="entry name" value="Anticodon_Ia_Ile_BEm"/>
    <property type="match status" value="1"/>
</dbReference>
<dbReference type="CDD" id="cd00818">
    <property type="entry name" value="IleRS_core"/>
    <property type="match status" value="1"/>
</dbReference>
<dbReference type="STRING" id="1121429.SAMN02745133_00661"/>
<evidence type="ECO:0000256" key="2">
    <source>
        <dbReference type="ARBA" id="ARBA00022490"/>
    </source>
</evidence>
<comment type="subcellular location">
    <subcellularLocation>
        <location evidence="10">Cytoplasm</location>
    </subcellularLocation>
</comment>
<dbReference type="SUPFAM" id="SSF50677">
    <property type="entry name" value="ValRS/IleRS/LeuRS editing domain"/>
    <property type="match status" value="1"/>
</dbReference>
<dbReference type="InterPro" id="IPR009008">
    <property type="entry name" value="Val/Leu/Ile-tRNA-synth_edit"/>
</dbReference>
<dbReference type="InterPro" id="IPR050081">
    <property type="entry name" value="Ile-tRNA_ligase"/>
</dbReference>
<dbReference type="InterPro" id="IPR009080">
    <property type="entry name" value="tRNAsynth_Ia_anticodon-bd"/>
</dbReference>
<keyword evidence="6 10" id="KW-0648">Protein biosynthesis</keyword>
<dbReference type="InterPro" id="IPR002301">
    <property type="entry name" value="Ile-tRNA-ligase"/>
</dbReference>
<protein>
    <recommendedName>
        <fullName evidence="10">Isoleucine--tRNA ligase</fullName>
        <ecNumber evidence="10">6.1.1.5</ecNumber>
    </recommendedName>
    <alternativeName>
        <fullName evidence="10">Isoleucyl-tRNA synthetase</fullName>
        <shortName evidence="10">IleRS</shortName>
    </alternativeName>
</protein>
<comment type="function">
    <text evidence="8 10">Catalyzes the attachment of isoleucine to tRNA(Ile). As IleRS can inadvertently accommodate and process structurally similar amino acids such as valine, to avoid such errors it has two additional distinct tRNA(Ile)-dependent editing activities. One activity is designated as 'pretransfer' editing and involves the hydrolysis of activated Val-AMP. The other activity is designated 'posttransfer' editing and involves deacylation of mischarged Val-tRNA(Ile).</text>
</comment>
<feature type="short sequence motif" description="'HIGH' region" evidence="10">
    <location>
        <begin position="57"/>
        <end position="67"/>
    </location>
</feature>
<dbReference type="Pfam" id="PF06827">
    <property type="entry name" value="zf-FPG_IleRS"/>
    <property type="match status" value="1"/>
</dbReference>
<dbReference type="RefSeq" id="WP_073235689.1">
    <property type="nucleotide sequence ID" value="NZ_FQUY01000003.1"/>
</dbReference>
<dbReference type="Proteomes" id="UP000184148">
    <property type="component" value="Unassembled WGS sequence"/>
</dbReference>
<keyword evidence="15" id="KW-1185">Reference proteome</keyword>
<feature type="binding site" evidence="10">
    <location>
        <position position="917"/>
    </location>
    <ligand>
        <name>Zn(2+)</name>
        <dbReference type="ChEBI" id="CHEBI:29105"/>
    </ligand>
</feature>
<dbReference type="InterPro" id="IPR013155">
    <property type="entry name" value="M/V/L/I-tRNA-synth_anticd-bd"/>
</dbReference>
<comment type="subunit">
    <text evidence="10">Monomer.</text>
</comment>
<evidence type="ECO:0000259" key="12">
    <source>
        <dbReference type="Pfam" id="PF06827"/>
    </source>
</evidence>
<keyword evidence="5 10" id="KW-0067">ATP-binding</keyword>
<dbReference type="InterPro" id="IPR001412">
    <property type="entry name" value="aa-tRNA-synth_I_CS"/>
</dbReference>
<evidence type="ECO:0000256" key="10">
    <source>
        <dbReference type="HAMAP-Rule" id="MF_02002"/>
    </source>
</evidence>
<proteinExistence type="inferred from homology"/>
<keyword evidence="10" id="KW-0862">Zinc</keyword>
<dbReference type="Gene3D" id="3.90.740.10">
    <property type="entry name" value="Valyl/Leucyl/Isoleucyl-tRNA synthetase, editing domain"/>
    <property type="match status" value="1"/>
</dbReference>
<dbReference type="EMBL" id="FQUY01000003">
    <property type="protein sequence ID" value="SHE56770.1"/>
    <property type="molecule type" value="Genomic_DNA"/>
</dbReference>
<feature type="binding site" evidence="10">
    <location>
        <position position="900"/>
    </location>
    <ligand>
        <name>Zn(2+)</name>
        <dbReference type="ChEBI" id="CHEBI:29105"/>
    </ligand>
</feature>
<dbReference type="FunFam" id="3.90.740.10:FF:000006">
    <property type="entry name" value="Isoleucine--tRNA ligase"/>
    <property type="match status" value="1"/>
</dbReference>
<evidence type="ECO:0000256" key="1">
    <source>
        <dbReference type="ARBA" id="ARBA00006887"/>
    </source>
</evidence>
<dbReference type="Gene3D" id="3.40.50.620">
    <property type="entry name" value="HUPs"/>
    <property type="match status" value="2"/>
</dbReference>
<dbReference type="PROSITE" id="PS00178">
    <property type="entry name" value="AA_TRNA_LIGASE_I"/>
    <property type="match status" value="1"/>
</dbReference>
<evidence type="ECO:0000256" key="8">
    <source>
        <dbReference type="ARBA" id="ARBA00025217"/>
    </source>
</evidence>
<dbReference type="Gene3D" id="1.10.730.20">
    <property type="match status" value="1"/>
</dbReference>
<dbReference type="GO" id="GO:0008270">
    <property type="term" value="F:zinc ion binding"/>
    <property type="evidence" value="ECO:0007669"/>
    <property type="project" value="UniProtKB-UniRule"/>
</dbReference>
<evidence type="ECO:0000256" key="4">
    <source>
        <dbReference type="ARBA" id="ARBA00022741"/>
    </source>
</evidence>
<dbReference type="GO" id="GO:0005524">
    <property type="term" value="F:ATP binding"/>
    <property type="evidence" value="ECO:0007669"/>
    <property type="project" value="UniProtKB-UniRule"/>
</dbReference>
<comment type="catalytic activity">
    <reaction evidence="9 10">
        <text>tRNA(Ile) + L-isoleucine + ATP = L-isoleucyl-tRNA(Ile) + AMP + diphosphate</text>
        <dbReference type="Rhea" id="RHEA:11060"/>
        <dbReference type="Rhea" id="RHEA-COMP:9666"/>
        <dbReference type="Rhea" id="RHEA-COMP:9695"/>
        <dbReference type="ChEBI" id="CHEBI:30616"/>
        <dbReference type="ChEBI" id="CHEBI:33019"/>
        <dbReference type="ChEBI" id="CHEBI:58045"/>
        <dbReference type="ChEBI" id="CHEBI:78442"/>
        <dbReference type="ChEBI" id="CHEBI:78528"/>
        <dbReference type="ChEBI" id="CHEBI:456215"/>
        <dbReference type="EC" id="6.1.1.5"/>
    </reaction>
</comment>
<dbReference type="Pfam" id="PF08264">
    <property type="entry name" value="Anticodon_1"/>
    <property type="match status" value="1"/>
</dbReference>
<comment type="domain">
    <text evidence="10">IleRS has two distinct active sites: one for aminoacylation and one for editing. The misactivated valine is translocated from the active site to the editing site, which sterically excludes the correctly activated isoleucine. The single editing site contains two valyl binding pockets, one specific for each substrate (Val-AMP or Val-tRNA(Ile)).</text>
</comment>
<evidence type="ECO:0000256" key="5">
    <source>
        <dbReference type="ARBA" id="ARBA00022840"/>
    </source>
</evidence>
<feature type="binding site" evidence="10">
    <location>
        <position position="602"/>
    </location>
    <ligand>
        <name>ATP</name>
        <dbReference type="ChEBI" id="CHEBI:30616"/>
    </ligand>
</feature>
<name>A0A1M4UJM7_9FIRM</name>
<dbReference type="InterPro" id="IPR014729">
    <property type="entry name" value="Rossmann-like_a/b/a_fold"/>
</dbReference>
<dbReference type="InterPro" id="IPR023585">
    <property type="entry name" value="Ile-tRNA-ligase_type1"/>
</dbReference>
<dbReference type="FunFam" id="1.10.730.20:FF:000001">
    <property type="entry name" value="Isoleucine--tRNA ligase"/>
    <property type="match status" value="1"/>
</dbReference>
<sequence>MDYSKTLNLPQTDFPMRGNLPQREPEILRYWKEIDLYNKVQEKNRGKTKYILHDGPPYANGHIHLGHTLNKVLKDMVVKYRSMAGYDAPYVPGWDTHGLPIEQQAIKQLGINRHQVNPVEFRAKCRDYALQWAKIQSEEFQRLGVRGDWDRPYYTLLPQYEATQIRVFGEMAKKGYIYKGLKPVYWCASCETALAEAEVEYADKTSPSIYVKFPVKDGKGVLPEDAAVVIWTTTPWTLPANVAIAVHPEFDYVLALVKGHKVVVAKGLLETFRQAVEAETAEILATYKGEQLERVVCRHPFVDRDSLVILGEHVTLEAGTGAVHTAPGHGEEDFLVGKQYGLPVLAPLDNRGRFTAEGGKFQGQFVLDANKAIIEELKEKDVLMGHGQIKHQYPHCWRCKQPIFFRATEQWFASVDGFRQEALKAIRSVKWVPAWGEDRIYNMVEGRGDWCVSRQRTWGVPIPIFYCNDCGKEIITEETIAHIEKLFKEHGSDIWFAKDANELAPPGLTCHHCGQGKDFRKETDTMDVWFDSGSSHLAVLDQPELWPELRWPADLYLEGSDQHRGWFNSSLSTSVAVTGKPPYKTVLTHGFTVDEKGRKMSKSLGNVVDPLKICDQMGADILRLWVSSADYRSDLALSQNILKQIAESYRKIRNTARFLLGNLYDFDPVKDKVAYDQLPELDRVALMELHKLIKQVLAAYENYEFHVVYHAVHNYCVVDLSAFYLDIIKDRLYTAPPASLERRAAQTVLFEVLDALVRLLTPVLAFTTEEIYKHMPVAGERLASVQLLDMPEVNMEYLDAELEKKWDKIHAIRKEVLKALEMARQNKVIGNALEAGVDLYAAGEVEELLKPMAGELSTLFIVSRVNLQPLSAAPAEAVKAEDLDLAVKVSPAPGTKCERCWMYHEEVGSDAEHATLCPRCARVVKEYHTV</sequence>
<dbReference type="GO" id="GO:0006428">
    <property type="term" value="P:isoleucyl-tRNA aminoacylation"/>
    <property type="evidence" value="ECO:0007669"/>
    <property type="project" value="UniProtKB-UniRule"/>
</dbReference>
<feature type="binding site" evidence="10">
    <location>
        <position position="897"/>
    </location>
    <ligand>
        <name>Zn(2+)</name>
        <dbReference type="ChEBI" id="CHEBI:29105"/>
    </ligand>
</feature>
<dbReference type="PANTHER" id="PTHR42765:SF1">
    <property type="entry name" value="ISOLEUCINE--TRNA LIGASE, MITOCHONDRIAL"/>
    <property type="match status" value="1"/>
</dbReference>
<comment type="similarity">
    <text evidence="1 10">Belongs to the class-I aminoacyl-tRNA synthetase family. IleS type 1 subfamily.</text>
</comment>
<comment type="cofactor">
    <cofactor evidence="10">
        <name>Zn(2+)</name>
        <dbReference type="ChEBI" id="CHEBI:29105"/>
    </cofactor>
    <text evidence="10">Binds 1 zinc ion per subunit.</text>
</comment>
<accession>A0A1M4UJM7</accession>
<evidence type="ECO:0000256" key="6">
    <source>
        <dbReference type="ARBA" id="ARBA00022917"/>
    </source>
</evidence>